<evidence type="ECO:0000313" key="5">
    <source>
        <dbReference type="Proteomes" id="UP000248012"/>
    </source>
</evidence>
<dbReference type="OrthoDB" id="9810880at2"/>
<protein>
    <recommendedName>
        <fullName evidence="2">hydroxymethylpyrimidine kinase</fullName>
        <ecNumber evidence="2">2.7.1.49</ecNumber>
    </recommendedName>
</protein>
<dbReference type="UniPathway" id="UPA00060">
    <property type="reaction ID" value="UER00138"/>
</dbReference>
<proteinExistence type="predicted"/>
<feature type="domain" description="Pyridoxamine kinase/Phosphomethylpyrimidine kinase" evidence="3">
    <location>
        <begin position="12"/>
        <end position="237"/>
    </location>
</feature>
<evidence type="ECO:0000259" key="3">
    <source>
        <dbReference type="Pfam" id="PF08543"/>
    </source>
</evidence>
<evidence type="ECO:0000256" key="2">
    <source>
        <dbReference type="ARBA" id="ARBA00012135"/>
    </source>
</evidence>
<keyword evidence="4" id="KW-0808">Transferase</keyword>
<dbReference type="GO" id="GO:0008972">
    <property type="term" value="F:phosphomethylpyrimidine kinase activity"/>
    <property type="evidence" value="ECO:0007669"/>
    <property type="project" value="InterPro"/>
</dbReference>
<dbReference type="InterPro" id="IPR029056">
    <property type="entry name" value="Ribokinase-like"/>
</dbReference>
<dbReference type="PANTHER" id="PTHR20858">
    <property type="entry name" value="PHOSPHOMETHYLPYRIMIDINE KINASE"/>
    <property type="match status" value="1"/>
</dbReference>
<dbReference type="GO" id="GO:0005829">
    <property type="term" value="C:cytosol"/>
    <property type="evidence" value="ECO:0007669"/>
    <property type="project" value="TreeGrafter"/>
</dbReference>
<dbReference type="AlphaFoldDB" id="A0A2V4MXT2"/>
<name>A0A2V4MXT2_9RHOB</name>
<gene>
    <name evidence="4" type="ORF">DI396_10085</name>
</gene>
<reference evidence="4 5" key="1">
    <citation type="submission" date="2018-05" db="EMBL/GenBank/DDBJ databases">
        <title>Oceanovita maritima gen. nov., sp. nov., a marine bacterium in the family Rhodobacteraceae isolated from surface seawater of Lundu port Xiamen, China.</title>
        <authorList>
            <person name="Hetharua B.H."/>
            <person name="Min D."/>
            <person name="Liao H."/>
            <person name="Tian Y."/>
        </authorList>
    </citation>
    <scope>NUCLEOTIDE SEQUENCE [LARGE SCALE GENOMIC DNA]</scope>
    <source>
        <strain evidence="4 5">FSX-11</strain>
    </source>
</reference>
<evidence type="ECO:0000313" key="4">
    <source>
        <dbReference type="EMBL" id="PYC47314.1"/>
    </source>
</evidence>
<keyword evidence="4" id="KW-0418">Kinase</keyword>
<dbReference type="InterPro" id="IPR013749">
    <property type="entry name" value="PM/HMP-P_kinase-1"/>
</dbReference>
<comment type="caution">
    <text evidence="4">The sequence shown here is derived from an EMBL/GenBank/DDBJ whole genome shotgun (WGS) entry which is preliminary data.</text>
</comment>
<dbReference type="PANTHER" id="PTHR20858:SF17">
    <property type="entry name" value="HYDROXYMETHYLPYRIMIDINE_PHOSPHOMETHYLPYRIMIDINE KINASE THI20-RELATED"/>
    <property type="match status" value="1"/>
</dbReference>
<evidence type="ECO:0000256" key="1">
    <source>
        <dbReference type="ARBA" id="ARBA00004948"/>
    </source>
</evidence>
<dbReference type="InterPro" id="IPR004399">
    <property type="entry name" value="HMP/HMP-P_kinase_dom"/>
</dbReference>
<dbReference type="GO" id="GO:0008902">
    <property type="term" value="F:hydroxymethylpyrimidine kinase activity"/>
    <property type="evidence" value="ECO:0007669"/>
    <property type="project" value="UniProtKB-EC"/>
</dbReference>
<comment type="pathway">
    <text evidence="1">Cofactor biosynthesis; thiamine diphosphate biosynthesis.</text>
</comment>
<dbReference type="Gene3D" id="3.40.1190.20">
    <property type="match status" value="1"/>
</dbReference>
<dbReference type="GO" id="GO:0009229">
    <property type="term" value="P:thiamine diphosphate biosynthetic process"/>
    <property type="evidence" value="ECO:0007669"/>
    <property type="project" value="UniProtKB-UniPathway"/>
</dbReference>
<dbReference type="RefSeq" id="WP_110796098.1">
    <property type="nucleotide sequence ID" value="NZ_KZ826485.1"/>
</dbReference>
<sequence>MREAVLAIGGVDSSGGAGVLRDSATVGALGGVARVAVTAVTAQNDHAVSAVHVMPADVVVDQIEMAGSVGAVKIGMLATAAIVGAVATALPRAPCVLDPVLMSSSGHMLLDDLGLSALLERLLPKVDLLTPNVPELTALARRFGRADEDHHVCAALLLQKGCRAVLVKGGHAEGKASEDHLYLPDRPRVTFTAPRIDATLRGTGCRLASAIALHLANGDSLDHAVGAAKNHVHKELTLARDMASASMVGAPHG</sequence>
<keyword evidence="5" id="KW-1185">Reference proteome</keyword>
<organism evidence="4 5">
    <name type="scientific">Litorivita pollutaquae</name>
    <dbReference type="NCBI Taxonomy" id="2200892"/>
    <lineage>
        <taxon>Bacteria</taxon>
        <taxon>Pseudomonadati</taxon>
        <taxon>Pseudomonadota</taxon>
        <taxon>Alphaproteobacteria</taxon>
        <taxon>Rhodobacterales</taxon>
        <taxon>Paracoccaceae</taxon>
        <taxon>Litorivita</taxon>
    </lineage>
</organism>
<accession>A0A2V4MXT2</accession>
<dbReference type="EMBL" id="QFVT01000006">
    <property type="protein sequence ID" value="PYC47314.1"/>
    <property type="molecule type" value="Genomic_DNA"/>
</dbReference>
<dbReference type="Proteomes" id="UP000248012">
    <property type="component" value="Unassembled WGS sequence"/>
</dbReference>
<dbReference type="EC" id="2.7.1.49" evidence="2"/>
<dbReference type="Pfam" id="PF08543">
    <property type="entry name" value="Phos_pyr_kin"/>
    <property type="match status" value="1"/>
</dbReference>
<dbReference type="CDD" id="cd01169">
    <property type="entry name" value="HMPP_kinase"/>
    <property type="match status" value="1"/>
</dbReference>
<dbReference type="GO" id="GO:0009228">
    <property type="term" value="P:thiamine biosynthetic process"/>
    <property type="evidence" value="ECO:0007669"/>
    <property type="project" value="InterPro"/>
</dbReference>
<dbReference type="SUPFAM" id="SSF53613">
    <property type="entry name" value="Ribokinase-like"/>
    <property type="match status" value="1"/>
</dbReference>